<dbReference type="AlphaFoldDB" id="A0A1Q8QDS7"/>
<dbReference type="InterPro" id="IPR046556">
    <property type="entry name" value="DUF6710"/>
</dbReference>
<dbReference type="STRING" id="1888891.DSOL_5316"/>
<keyword evidence="2" id="KW-1185">Reference proteome</keyword>
<gene>
    <name evidence="1" type="ORF">DSOL_5316</name>
</gene>
<comment type="caution">
    <text evidence="1">The sequence shown here is derived from an EMBL/GenBank/DDBJ whole genome shotgun (WGS) entry which is preliminary data.</text>
</comment>
<protein>
    <submittedName>
        <fullName evidence="1">Fip</fullName>
    </submittedName>
</protein>
<dbReference type="Proteomes" id="UP000186102">
    <property type="component" value="Unassembled WGS sequence"/>
</dbReference>
<name>A0A1Q8QDS7_9FIRM</name>
<dbReference type="RefSeq" id="WP_083643070.1">
    <property type="nucleotide sequence ID" value="NZ_MLBF01000115.1"/>
</dbReference>
<proteinExistence type="predicted"/>
<accession>A0A1Q8QDS7</accession>
<evidence type="ECO:0000313" key="1">
    <source>
        <dbReference type="EMBL" id="OLN25445.1"/>
    </source>
</evidence>
<dbReference type="OrthoDB" id="1777863at2"/>
<reference evidence="1 2" key="1">
    <citation type="submission" date="2016-09" db="EMBL/GenBank/DDBJ databases">
        <title>Complete genome of Desulfosporosinus sp. OL.</title>
        <authorList>
            <person name="Mardanov A."/>
            <person name="Beletsky A."/>
            <person name="Panova A."/>
            <person name="Karnachuk O."/>
            <person name="Ravin N."/>
        </authorList>
    </citation>
    <scope>NUCLEOTIDE SEQUENCE [LARGE SCALE GENOMIC DNA]</scope>
    <source>
        <strain evidence="1 2">OL</strain>
    </source>
</reference>
<sequence length="235" mass="27695">MLRNFWGKILGKEDVQKPEQSGWEFNYAMDFVRQTLEYEQSKQDQIIILEYMLGIIKEDLKNDLLTTILYNKENFDKKISHPFPIYYEDEAGSKIWAKPDEEKMKKVDLANDCVLVLAWHRDRMRTIIKIIAKNSFEYIKGNHLAYYYTGVDLCFAYNGTHSISAGIGHKKGFIEAKTIDIIPMFDHVYTDGDCWYNQHNGNKLRELYDFRVGVIYEISKIKYRLENEEDTAELG</sequence>
<evidence type="ECO:0000313" key="2">
    <source>
        <dbReference type="Proteomes" id="UP000186102"/>
    </source>
</evidence>
<organism evidence="1 2">
    <name type="scientific">Desulfosporosinus metallidurans</name>
    <dbReference type="NCBI Taxonomy" id="1888891"/>
    <lineage>
        <taxon>Bacteria</taxon>
        <taxon>Bacillati</taxon>
        <taxon>Bacillota</taxon>
        <taxon>Clostridia</taxon>
        <taxon>Eubacteriales</taxon>
        <taxon>Desulfitobacteriaceae</taxon>
        <taxon>Desulfosporosinus</taxon>
    </lineage>
</organism>
<dbReference type="Pfam" id="PF20457">
    <property type="entry name" value="DUF6710"/>
    <property type="match status" value="1"/>
</dbReference>
<dbReference type="EMBL" id="MLBF01000115">
    <property type="protein sequence ID" value="OLN25445.1"/>
    <property type="molecule type" value="Genomic_DNA"/>
</dbReference>